<dbReference type="InterPro" id="IPR018561">
    <property type="entry name" value="AosR"/>
</dbReference>
<dbReference type="Proteomes" id="UP000198802">
    <property type="component" value="Unassembled WGS sequence"/>
</dbReference>
<dbReference type="Pfam" id="PF09438">
    <property type="entry name" value="DUF2017"/>
    <property type="match status" value="1"/>
</dbReference>
<dbReference type="AlphaFoldDB" id="A0A0S4QQG3"/>
<keyword evidence="1" id="KW-1133">Transmembrane helix</keyword>
<organism evidence="2 3">
    <name type="scientific">Parafrankia irregularis</name>
    <dbReference type="NCBI Taxonomy" id="795642"/>
    <lineage>
        <taxon>Bacteria</taxon>
        <taxon>Bacillati</taxon>
        <taxon>Actinomycetota</taxon>
        <taxon>Actinomycetes</taxon>
        <taxon>Frankiales</taxon>
        <taxon>Frankiaceae</taxon>
        <taxon>Parafrankia</taxon>
    </lineage>
</organism>
<evidence type="ECO:0000313" key="2">
    <source>
        <dbReference type="EMBL" id="CUU57861.1"/>
    </source>
</evidence>
<keyword evidence="1" id="KW-0472">Membrane</keyword>
<protein>
    <submittedName>
        <fullName evidence="2">Uncharacterized protein</fullName>
    </submittedName>
</protein>
<reference evidence="3" key="1">
    <citation type="submission" date="2015-11" db="EMBL/GenBank/DDBJ databases">
        <authorList>
            <person name="Varghese N."/>
        </authorList>
    </citation>
    <scope>NUCLEOTIDE SEQUENCE [LARGE SCALE GENOMIC DNA]</scope>
    <source>
        <strain evidence="3">DSM 45899</strain>
    </source>
</reference>
<accession>A0A0S4QQG3</accession>
<evidence type="ECO:0000313" key="3">
    <source>
        <dbReference type="Proteomes" id="UP000198802"/>
    </source>
</evidence>
<gene>
    <name evidence="2" type="ORF">Ga0074812_11563</name>
</gene>
<sequence>MATGLPSRGFAVPAWAAGAVRVAVGAVGVAGAVGVTARWLWAVGWRRPVPSARPVGDRVPRLAAIRATTQGWMRVNGFRRTSAGIELRLPRLESTLLTELLEQVDGLLQPPPVDDPLEALVGLRDTAPPPPEDPAVARLLPDPYPDDPMASGDFRRRRTDEALAHKRDAAARVLAAVPAPGDVLLLDEAAAQDWLTVLNDLRLVLGTRLGLTDDESTEELDRLSPDDPRLPMAAVYSFLTELLDELTRTLL</sequence>
<evidence type="ECO:0000256" key="1">
    <source>
        <dbReference type="SAM" id="Phobius"/>
    </source>
</evidence>
<proteinExistence type="predicted"/>
<keyword evidence="3" id="KW-1185">Reference proteome</keyword>
<name>A0A0S4QQG3_9ACTN</name>
<dbReference type="EMBL" id="FAOZ01000015">
    <property type="protein sequence ID" value="CUU57861.1"/>
    <property type="molecule type" value="Genomic_DNA"/>
</dbReference>
<feature type="transmembrane region" description="Helical" evidence="1">
    <location>
        <begin position="20"/>
        <end position="41"/>
    </location>
</feature>
<keyword evidence="1" id="KW-0812">Transmembrane</keyword>